<dbReference type="EMBL" id="JBJQND010000019">
    <property type="protein sequence ID" value="KAL3832708.1"/>
    <property type="molecule type" value="Genomic_DNA"/>
</dbReference>
<reference evidence="2 3" key="1">
    <citation type="submission" date="2024-11" db="EMBL/GenBank/DDBJ databases">
        <title>Chromosome-level genome assembly of the freshwater bivalve Anodonta woodiana.</title>
        <authorList>
            <person name="Chen X."/>
        </authorList>
    </citation>
    <scope>NUCLEOTIDE SEQUENCE [LARGE SCALE GENOMIC DNA]</scope>
    <source>
        <strain evidence="2">MN2024</strain>
        <tissue evidence="2">Gills</tissue>
    </source>
</reference>
<organism evidence="2 3">
    <name type="scientific">Sinanodonta woodiana</name>
    <name type="common">Chinese pond mussel</name>
    <name type="synonym">Anodonta woodiana</name>
    <dbReference type="NCBI Taxonomy" id="1069815"/>
    <lineage>
        <taxon>Eukaryota</taxon>
        <taxon>Metazoa</taxon>
        <taxon>Spiralia</taxon>
        <taxon>Lophotrochozoa</taxon>
        <taxon>Mollusca</taxon>
        <taxon>Bivalvia</taxon>
        <taxon>Autobranchia</taxon>
        <taxon>Heteroconchia</taxon>
        <taxon>Palaeoheterodonta</taxon>
        <taxon>Unionida</taxon>
        <taxon>Unionoidea</taxon>
        <taxon>Unionidae</taxon>
        <taxon>Unioninae</taxon>
        <taxon>Sinanodonta</taxon>
    </lineage>
</organism>
<dbReference type="PANTHER" id="PTHR46106">
    <property type="entry name" value="IA-2 PROTEIN TYROSINE PHOSPHATASE, ISOFORM C"/>
    <property type="match status" value="1"/>
</dbReference>
<dbReference type="InterPro" id="IPR033522">
    <property type="entry name" value="IA-2/IA-2_beta"/>
</dbReference>
<evidence type="ECO:0000313" key="3">
    <source>
        <dbReference type="Proteomes" id="UP001634394"/>
    </source>
</evidence>
<dbReference type="Proteomes" id="UP001634394">
    <property type="component" value="Unassembled WGS sequence"/>
</dbReference>
<comment type="caution">
    <text evidence="2">The sequence shown here is derived from an EMBL/GenBank/DDBJ whole genome shotgun (WGS) entry which is preliminary data.</text>
</comment>
<protein>
    <submittedName>
        <fullName evidence="2">Uncharacterized protein</fullName>
    </submittedName>
</protein>
<name>A0ABD3T8G1_SINWO</name>
<dbReference type="PANTHER" id="PTHR46106:SF4">
    <property type="entry name" value="IA-2 PROTEIN TYROSINE PHOSPHATASE, ISOFORM C"/>
    <property type="match status" value="1"/>
</dbReference>
<evidence type="ECO:0000313" key="2">
    <source>
        <dbReference type="EMBL" id="KAL3832708.1"/>
    </source>
</evidence>
<feature type="non-terminal residue" evidence="2">
    <location>
        <position position="1"/>
    </location>
</feature>
<evidence type="ECO:0000256" key="1">
    <source>
        <dbReference type="SAM" id="MobiDB-lite"/>
    </source>
</evidence>
<proteinExistence type="predicted"/>
<gene>
    <name evidence="2" type="ORF">ACJMK2_024325</name>
</gene>
<feature type="region of interest" description="Disordered" evidence="1">
    <location>
        <begin position="279"/>
        <end position="332"/>
    </location>
</feature>
<feature type="compositionally biased region" description="Polar residues" evidence="1">
    <location>
        <begin position="316"/>
        <end position="329"/>
    </location>
</feature>
<accession>A0ABD3T8G1</accession>
<feature type="non-terminal residue" evidence="2">
    <location>
        <position position="344"/>
    </location>
</feature>
<dbReference type="AlphaFoldDB" id="A0ABD3T8G1"/>
<keyword evidence="3" id="KW-1185">Reference proteome</keyword>
<sequence length="344" mass="38336">LLFGHCHSRSIPGSSYRYQLELQELEVLEKHIWRLIKQGLTWKDEYTQCVLQNVLVALQHQKSFNDDICKDLTFDWSLEETSDIKSALDNIYRKYVQKYGKGLAYGDIDSSSNLFLESDLAANGLTGNTNLIPGYSWTEGKKKFDQLPAQTDGGSRELFAAASPENGAKKEAEMALPPDYANLLGKLLQGEITPDALNKKELKYLSWYVSTMLSVLDQDSSPGSPDLNHAEAYEADGDETSMMKQAEHKEPVQTELEKIALLNNKDLAKNEQALIEALESDTGNEMAENIPSQKKSVLDPDEEEEIVRYPVPKNEGVSSSTEAANSTTIGKEPDVVNTDYAFIV</sequence>